<dbReference type="AlphaFoldDB" id="A0A426XAZ6"/>
<comment type="caution">
    <text evidence="2">The sequence shown here is derived from an EMBL/GenBank/DDBJ whole genome shotgun (WGS) entry which is preliminary data.</text>
</comment>
<proteinExistence type="predicted"/>
<dbReference type="EMBL" id="AMZH03023316">
    <property type="protein sequence ID" value="RRT36647.1"/>
    <property type="molecule type" value="Genomic_DNA"/>
</dbReference>
<accession>A0A426XAZ6</accession>
<feature type="compositionally biased region" description="Basic and acidic residues" evidence="1">
    <location>
        <begin position="110"/>
        <end position="120"/>
    </location>
</feature>
<sequence>MEGEGGKEKTLEIGDDDSHPTFLQGVVLRACKPSELCRFEGPDGGIGVALGKNQKTPPDLFVAAGGLRCKSCMLLEPSQHDTKRWKRRGRRRITRTDPLESRKQSRWKGKGIEGKGRTGDSGDLGARLGVDGDGDSGRRKEAEAAWDLELRRCGGGRSGGGGAPLRFPTLGRRHPDVGAGLSPSFSLDLRGSRLLVG</sequence>
<feature type="region of interest" description="Disordered" evidence="1">
    <location>
        <begin position="95"/>
        <end position="139"/>
    </location>
</feature>
<reference evidence="2 3" key="1">
    <citation type="journal article" date="2014" name="Agronomy (Basel)">
        <title>A Draft Genome Sequence for Ensete ventricosum, the Drought-Tolerant Tree Against Hunger.</title>
        <authorList>
            <person name="Harrison J."/>
            <person name="Moore K.A."/>
            <person name="Paszkiewicz K."/>
            <person name="Jones T."/>
            <person name="Grant M."/>
            <person name="Ambacheew D."/>
            <person name="Muzemil S."/>
            <person name="Studholme D.J."/>
        </authorList>
    </citation>
    <scope>NUCLEOTIDE SEQUENCE [LARGE SCALE GENOMIC DNA]</scope>
</reference>
<gene>
    <name evidence="2" type="ORF">B296_00046540</name>
</gene>
<evidence type="ECO:0000313" key="3">
    <source>
        <dbReference type="Proteomes" id="UP000287651"/>
    </source>
</evidence>
<dbReference type="Proteomes" id="UP000287651">
    <property type="component" value="Unassembled WGS sequence"/>
</dbReference>
<name>A0A426XAZ6_ENSVE</name>
<organism evidence="2 3">
    <name type="scientific">Ensete ventricosum</name>
    <name type="common">Abyssinian banana</name>
    <name type="synonym">Musa ensete</name>
    <dbReference type="NCBI Taxonomy" id="4639"/>
    <lineage>
        <taxon>Eukaryota</taxon>
        <taxon>Viridiplantae</taxon>
        <taxon>Streptophyta</taxon>
        <taxon>Embryophyta</taxon>
        <taxon>Tracheophyta</taxon>
        <taxon>Spermatophyta</taxon>
        <taxon>Magnoliopsida</taxon>
        <taxon>Liliopsida</taxon>
        <taxon>Zingiberales</taxon>
        <taxon>Musaceae</taxon>
        <taxon>Ensete</taxon>
    </lineage>
</organism>
<evidence type="ECO:0000313" key="2">
    <source>
        <dbReference type="EMBL" id="RRT36647.1"/>
    </source>
</evidence>
<evidence type="ECO:0000256" key="1">
    <source>
        <dbReference type="SAM" id="MobiDB-lite"/>
    </source>
</evidence>
<protein>
    <submittedName>
        <fullName evidence="2">Uncharacterized protein</fullName>
    </submittedName>
</protein>